<keyword evidence="2" id="KW-1185">Reference proteome</keyword>
<dbReference type="KEGG" id="chla:C834K_0554"/>
<protein>
    <submittedName>
        <fullName evidence="1">Uncharacterized protein</fullName>
    </submittedName>
</protein>
<accession>A0A3B0PS68</accession>
<dbReference type="Proteomes" id="UP000258476">
    <property type="component" value="Chromosome"/>
</dbReference>
<gene>
    <name evidence="1" type="ORF">C834K_0554</name>
</gene>
<sequence length="271" mass="30615">MSTPKTNISFPTFVRFNIYSKDLSNDKKTRALTVKDNITSKNTTVTNLTCTAGKLNCSQDLFVGGNMNIKIGANQKIDFYGRVNLTNHTVRYANGLSNNQEYNQQYVSYGRFKQTRTSVSMRSGTSGGHVKTGDVKGGPWDIPWNRFDLQTSQMEIPNFYISSGKPAELHFQASSSNPKLFRITVIMAKHRGWLDNGIGGECLLMAVVGGRKIFLQGSTCSSTSYYRAKPMKWVATTYFATQNGFFVLRNLSYWWRAASFSWNVVQLPYFR</sequence>
<organism evidence="1 2">
    <name type="scientific">Chlamydia poikilotherma</name>
    <dbReference type="NCBI Taxonomy" id="1967783"/>
    <lineage>
        <taxon>Bacteria</taxon>
        <taxon>Pseudomonadati</taxon>
        <taxon>Chlamydiota</taxon>
        <taxon>Chlamydiia</taxon>
        <taxon>Chlamydiales</taxon>
        <taxon>Chlamydiaceae</taxon>
        <taxon>Chlamydia/Chlamydophila group</taxon>
        <taxon>Chlamydia</taxon>
    </lineage>
</organism>
<proteinExistence type="predicted"/>
<evidence type="ECO:0000313" key="1">
    <source>
        <dbReference type="EMBL" id="SYX09008.1"/>
    </source>
</evidence>
<name>A0A3B0PS68_9CHLA</name>
<dbReference type="EMBL" id="LS992154">
    <property type="protein sequence ID" value="SYX09008.1"/>
    <property type="molecule type" value="Genomic_DNA"/>
</dbReference>
<dbReference type="OrthoDB" id="19103at2"/>
<evidence type="ECO:0000313" key="2">
    <source>
        <dbReference type="Proteomes" id="UP000258476"/>
    </source>
</evidence>
<dbReference type="RefSeq" id="WP_117274315.1">
    <property type="nucleotide sequence ID" value="NZ_LS992154.1"/>
</dbReference>
<dbReference type="AlphaFoldDB" id="A0A3B0PS68"/>
<reference evidence="2" key="1">
    <citation type="submission" date="2017-11" db="EMBL/GenBank/DDBJ databases">
        <authorList>
            <person name="Seth-Smith MB H."/>
        </authorList>
    </citation>
    <scope>NUCLEOTIDE SEQUENCE [LARGE SCALE GENOMIC DNA]</scope>
</reference>